<organism evidence="2 3">
    <name type="scientific">Colocasia esculenta</name>
    <name type="common">Wild taro</name>
    <name type="synonym">Arum esculentum</name>
    <dbReference type="NCBI Taxonomy" id="4460"/>
    <lineage>
        <taxon>Eukaryota</taxon>
        <taxon>Viridiplantae</taxon>
        <taxon>Streptophyta</taxon>
        <taxon>Embryophyta</taxon>
        <taxon>Tracheophyta</taxon>
        <taxon>Spermatophyta</taxon>
        <taxon>Magnoliopsida</taxon>
        <taxon>Liliopsida</taxon>
        <taxon>Araceae</taxon>
        <taxon>Aroideae</taxon>
        <taxon>Colocasieae</taxon>
        <taxon>Colocasia</taxon>
    </lineage>
</organism>
<keyword evidence="3" id="KW-1185">Reference proteome</keyword>
<sequence>MSPSYKTPRLHSPPKEMKSAAGSVPARTTVATGQHLPFLASWAASSASGPASVASRWRPSRRRSSSAARRGSSRTAPRGGRWSRPSVRTSRPSPLLPKLPLLLGSESDGILDGCVQKIWWVRFTLKGQGNFYLVMFTNVGSSGAVKIWNDEEYSFPNFFLFLRFDIALRKAAKTTVQSPASDGPPGLQTAARTSCRIHQNRSAAATLIEDGKHSYE</sequence>
<comment type="caution">
    <text evidence="2">The sequence shown here is derived from an EMBL/GenBank/DDBJ whole genome shotgun (WGS) entry which is preliminary data.</text>
</comment>
<proteinExistence type="predicted"/>
<evidence type="ECO:0000313" key="3">
    <source>
        <dbReference type="Proteomes" id="UP000652761"/>
    </source>
</evidence>
<evidence type="ECO:0000256" key="1">
    <source>
        <dbReference type="SAM" id="MobiDB-lite"/>
    </source>
</evidence>
<name>A0A843TF99_COLES</name>
<dbReference type="AlphaFoldDB" id="A0A843TF99"/>
<gene>
    <name evidence="2" type="ORF">Taro_003396</name>
</gene>
<feature type="region of interest" description="Disordered" evidence="1">
    <location>
        <begin position="1"/>
        <end position="28"/>
    </location>
</feature>
<protein>
    <submittedName>
        <fullName evidence="2">Uncharacterized protein</fullName>
    </submittedName>
</protein>
<accession>A0A843TF99</accession>
<feature type="compositionally biased region" description="Low complexity" evidence="1">
    <location>
        <begin position="65"/>
        <end position="92"/>
    </location>
</feature>
<dbReference type="Proteomes" id="UP000652761">
    <property type="component" value="Unassembled WGS sequence"/>
</dbReference>
<reference evidence="2" key="1">
    <citation type="submission" date="2017-07" db="EMBL/GenBank/DDBJ databases">
        <title>Taro Niue Genome Assembly and Annotation.</title>
        <authorList>
            <person name="Atibalentja N."/>
            <person name="Keating K."/>
            <person name="Fields C.J."/>
        </authorList>
    </citation>
    <scope>NUCLEOTIDE SEQUENCE</scope>
    <source>
        <strain evidence="2">Niue_2</strain>
        <tissue evidence="2">Leaf</tissue>
    </source>
</reference>
<dbReference type="EMBL" id="NMUH01000087">
    <property type="protein sequence ID" value="MQL71062.1"/>
    <property type="molecule type" value="Genomic_DNA"/>
</dbReference>
<evidence type="ECO:0000313" key="2">
    <source>
        <dbReference type="EMBL" id="MQL71062.1"/>
    </source>
</evidence>
<feature type="compositionally biased region" description="Low complexity" evidence="1">
    <location>
        <begin position="43"/>
        <end position="57"/>
    </location>
</feature>
<feature type="region of interest" description="Disordered" evidence="1">
    <location>
        <begin position="43"/>
        <end position="92"/>
    </location>
</feature>